<organism evidence="2 3">
    <name type="scientific">Dendrobium chrysotoxum</name>
    <name type="common">Orchid</name>
    <dbReference type="NCBI Taxonomy" id="161865"/>
    <lineage>
        <taxon>Eukaryota</taxon>
        <taxon>Viridiplantae</taxon>
        <taxon>Streptophyta</taxon>
        <taxon>Embryophyta</taxon>
        <taxon>Tracheophyta</taxon>
        <taxon>Spermatophyta</taxon>
        <taxon>Magnoliopsida</taxon>
        <taxon>Liliopsida</taxon>
        <taxon>Asparagales</taxon>
        <taxon>Orchidaceae</taxon>
        <taxon>Epidendroideae</taxon>
        <taxon>Malaxideae</taxon>
        <taxon>Dendrobiinae</taxon>
        <taxon>Dendrobium</taxon>
    </lineage>
</organism>
<sequence>MTCMIVALPWWMSAEAFPWFSTSGIPYPDLGPLIEQNPLLSLSLLPSFLFLYGRLSLALDKRYPLSNYKAPPYIEAILVDHLPSRDHAAQNGGERRPNKGAKLDYVASTVTSDSLIVLHKKFHFPNDLVATVPKKFDRAYLPPSGYMAVYETSLQGGLRFSAP</sequence>
<evidence type="ECO:0000313" key="3">
    <source>
        <dbReference type="Proteomes" id="UP000775213"/>
    </source>
</evidence>
<protein>
    <submittedName>
        <fullName evidence="2">Uncharacterized protein</fullName>
    </submittedName>
</protein>
<dbReference type="EMBL" id="JAGFBR010000017">
    <property type="protein sequence ID" value="KAH0451515.1"/>
    <property type="molecule type" value="Genomic_DNA"/>
</dbReference>
<name>A0AAV7FPG2_DENCH</name>
<dbReference type="AlphaFoldDB" id="A0AAV7FPG2"/>
<reference evidence="2 3" key="1">
    <citation type="journal article" date="2021" name="Hortic Res">
        <title>Chromosome-scale assembly of the Dendrobium chrysotoxum genome enhances the understanding of orchid evolution.</title>
        <authorList>
            <person name="Zhang Y."/>
            <person name="Zhang G.Q."/>
            <person name="Zhang D."/>
            <person name="Liu X.D."/>
            <person name="Xu X.Y."/>
            <person name="Sun W.H."/>
            <person name="Yu X."/>
            <person name="Zhu X."/>
            <person name="Wang Z.W."/>
            <person name="Zhao X."/>
            <person name="Zhong W.Y."/>
            <person name="Chen H."/>
            <person name="Yin W.L."/>
            <person name="Huang T."/>
            <person name="Niu S.C."/>
            <person name="Liu Z.J."/>
        </authorList>
    </citation>
    <scope>NUCLEOTIDE SEQUENCE [LARGE SCALE GENOMIC DNA]</scope>
    <source>
        <strain evidence="2">Lindl</strain>
    </source>
</reference>
<accession>A0AAV7FPG2</accession>
<dbReference type="Proteomes" id="UP000775213">
    <property type="component" value="Unassembled WGS sequence"/>
</dbReference>
<evidence type="ECO:0000256" key="1">
    <source>
        <dbReference type="SAM" id="SignalP"/>
    </source>
</evidence>
<proteinExistence type="predicted"/>
<evidence type="ECO:0000313" key="2">
    <source>
        <dbReference type="EMBL" id="KAH0451515.1"/>
    </source>
</evidence>
<gene>
    <name evidence="2" type="ORF">IEQ34_018814</name>
</gene>
<keyword evidence="1" id="KW-0732">Signal</keyword>
<comment type="caution">
    <text evidence="2">The sequence shown here is derived from an EMBL/GenBank/DDBJ whole genome shotgun (WGS) entry which is preliminary data.</text>
</comment>
<feature type="chain" id="PRO_5043865837" evidence="1">
    <location>
        <begin position="17"/>
        <end position="163"/>
    </location>
</feature>
<feature type="signal peptide" evidence="1">
    <location>
        <begin position="1"/>
        <end position="16"/>
    </location>
</feature>
<keyword evidence="3" id="KW-1185">Reference proteome</keyword>